<keyword evidence="8" id="KW-0804">Transcription</keyword>
<feature type="transmembrane region" description="Helical" evidence="12">
    <location>
        <begin position="121"/>
        <end position="143"/>
    </location>
</feature>
<comment type="caution">
    <text evidence="14">The sequence shown here is derived from an EMBL/GenBank/DDBJ whole genome shotgun (WGS) entry which is preliminary data.</text>
</comment>
<evidence type="ECO:0000313" key="14">
    <source>
        <dbReference type="EMBL" id="HIX00752.1"/>
    </source>
</evidence>
<evidence type="ECO:0000256" key="5">
    <source>
        <dbReference type="ARBA" id="ARBA00022989"/>
    </source>
</evidence>
<organism evidence="14 15">
    <name type="scientific">Candidatus Nesterenkonia stercoripullorum</name>
    <dbReference type="NCBI Taxonomy" id="2838701"/>
    <lineage>
        <taxon>Bacteria</taxon>
        <taxon>Bacillati</taxon>
        <taxon>Actinomycetota</taxon>
        <taxon>Actinomycetes</taxon>
        <taxon>Micrococcales</taxon>
        <taxon>Micrococcaceae</taxon>
        <taxon>Nesterenkonia</taxon>
    </lineage>
</organism>
<dbReference type="Gene3D" id="1.10.10.1320">
    <property type="entry name" value="Anti-sigma factor, zinc-finger domain"/>
    <property type="match status" value="1"/>
</dbReference>
<dbReference type="Pfam" id="PF10099">
    <property type="entry name" value="RskA_C"/>
    <property type="match status" value="1"/>
</dbReference>
<comment type="subcellular location">
    <subcellularLocation>
        <location evidence="2">Cell membrane</location>
    </subcellularLocation>
    <subcellularLocation>
        <location evidence="1">Membrane</location>
        <topology evidence="1">Single-pass membrane protein</topology>
    </subcellularLocation>
</comment>
<dbReference type="GO" id="GO:0006417">
    <property type="term" value="P:regulation of translation"/>
    <property type="evidence" value="ECO:0007669"/>
    <property type="project" value="TreeGrafter"/>
</dbReference>
<keyword evidence="5 12" id="KW-1133">Transmembrane helix</keyword>
<feature type="region of interest" description="Disordered" evidence="11">
    <location>
        <begin position="46"/>
        <end position="114"/>
    </location>
</feature>
<evidence type="ECO:0000256" key="1">
    <source>
        <dbReference type="ARBA" id="ARBA00004167"/>
    </source>
</evidence>
<keyword evidence="4 12" id="KW-0812">Transmembrane</keyword>
<keyword evidence="3" id="KW-1003">Cell membrane</keyword>
<evidence type="ECO:0000259" key="13">
    <source>
        <dbReference type="Pfam" id="PF10099"/>
    </source>
</evidence>
<evidence type="ECO:0000256" key="7">
    <source>
        <dbReference type="ARBA" id="ARBA00023136"/>
    </source>
</evidence>
<feature type="domain" description="Anti-sigma K factor RskA C-terminal" evidence="13">
    <location>
        <begin position="132"/>
        <end position="267"/>
    </location>
</feature>
<dbReference type="PANTHER" id="PTHR37461:SF1">
    <property type="entry name" value="ANTI-SIGMA-K FACTOR RSKA"/>
    <property type="match status" value="1"/>
</dbReference>
<evidence type="ECO:0000256" key="2">
    <source>
        <dbReference type="ARBA" id="ARBA00004236"/>
    </source>
</evidence>
<reference evidence="14" key="1">
    <citation type="journal article" date="2021" name="PeerJ">
        <title>Extensive microbial diversity within the chicken gut microbiome revealed by metagenomics and culture.</title>
        <authorList>
            <person name="Gilroy R."/>
            <person name="Ravi A."/>
            <person name="Getino M."/>
            <person name="Pursley I."/>
            <person name="Horton D.L."/>
            <person name="Alikhan N.F."/>
            <person name="Baker D."/>
            <person name="Gharbi K."/>
            <person name="Hall N."/>
            <person name="Watson M."/>
            <person name="Adriaenssens E.M."/>
            <person name="Foster-Nyarko E."/>
            <person name="Jarju S."/>
            <person name="Secka A."/>
            <person name="Antonio M."/>
            <person name="Oren A."/>
            <person name="Chaudhuri R.R."/>
            <person name="La Ragione R."/>
            <person name="Hildebrand F."/>
            <person name="Pallen M.J."/>
        </authorList>
    </citation>
    <scope>NUCLEOTIDE SEQUENCE</scope>
    <source>
        <strain evidence="14">ChiHejej3B27-3195</strain>
    </source>
</reference>
<reference evidence="14" key="2">
    <citation type="submission" date="2021-04" db="EMBL/GenBank/DDBJ databases">
        <authorList>
            <person name="Gilroy R."/>
        </authorList>
    </citation>
    <scope>NUCLEOTIDE SEQUENCE</scope>
    <source>
        <strain evidence="14">ChiHejej3B27-3195</strain>
    </source>
</reference>
<gene>
    <name evidence="14" type="ORF">H9871_11505</name>
</gene>
<keyword evidence="7 12" id="KW-0472">Membrane</keyword>
<dbReference type="InterPro" id="IPR018764">
    <property type="entry name" value="RskA_C"/>
</dbReference>
<sequence length="273" mass="28496">MNPDHEYLAAGYVLGGLDPQEHDDAESLYASDPQFRAEVAAVEETMALLAESDEPAEPSAETEAAILAIPQHSSPAATGAPGLPDAPAEQQESAPEEPGGSPEASAGALSRPSNVQRRRSTMYLALAASGLMVLAAVLGGVAVNEYQQRTDLQEQLRAAEEQNTLEDALLDAPDLVSTRVESEGGGAATVSYSMQEQMIRVTPEDMDAPEEDQDLQMWIIDDDGAHSAGIMSAARASMVTDSSFGDGASLGVTLEPAGGSEEPTSEPLMVAEL</sequence>
<dbReference type="PANTHER" id="PTHR37461">
    <property type="entry name" value="ANTI-SIGMA-K FACTOR RSKA"/>
    <property type="match status" value="1"/>
</dbReference>
<dbReference type="AlphaFoldDB" id="A0A9D1UUV3"/>
<accession>A0A9D1UUV3</accession>
<evidence type="ECO:0000256" key="3">
    <source>
        <dbReference type="ARBA" id="ARBA00022475"/>
    </source>
</evidence>
<evidence type="ECO:0000256" key="12">
    <source>
        <dbReference type="SAM" id="Phobius"/>
    </source>
</evidence>
<protein>
    <recommendedName>
        <fullName evidence="10">Regulator of SigK</fullName>
    </recommendedName>
    <alternativeName>
        <fullName evidence="9">Sigma-K anti-sigma factor RskA</fullName>
    </alternativeName>
</protein>
<evidence type="ECO:0000256" key="10">
    <source>
        <dbReference type="ARBA" id="ARBA00030803"/>
    </source>
</evidence>
<evidence type="ECO:0000256" key="11">
    <source>
        <dbReference type="SAM" id="MobiDB-lite"/>
    </source>
</evidence>
<dbReference type="GO" id="GO:0005886">
    <property type="term" value="C:plasma membrane"/>
    <property type="evidence" value="ECO:0007669"/>
    <property type="project" value="UniProtKB-SubCell"/>
</dbReference>
<evidence type="ECO:0000256" key="9">
    <source>
        <dbReference type="ARBA" id="ARBA00029829"/>
    </source>
</evidence>
<dbReference type="InterPro" id="IPR051474">
    <property type="entry name" value="Anti-sigma-K/W_factor"/>
</dbReference>
<feature type="region of interest" description="Disordered" evidence="11">
    <location>
        <begin position="254"/>
        <end position="273"/>
    </location>
</feature>
<dbReference type="InterPro" id="IPR041916">
    <property type="entry name" value="Anti_sigma_zinc_sf"/>
</dbReference>
<proteinExistence type="predicted"/>
<dbReference type="EMBL" id="DXGD01000427">
    <property type="protein sequence ID" value="HIX00752.1"/>
    <property type="molecule type" value="Genomic_DNA"/>
</dbReference>
<evidence type="ECO:0000313" key="15">
    <source>
        <dbReference type="Proteomes" id="UP000824151"/>
    </source>
</evidence>
<evidence type="ECO:0000256" key="6">
    <source>
        <dbReference type="ARBA" id="ARBA00023015"/>
    </source>
</evidence>
<name>A0A9D1UUV3_9MICC</name>
<evidence type="ECO:0000256" key="4">
    <source>
        <dbReference type="ARBA" id="ARBA00022692"/>
    </source>
</evidence>
<feature type="compositionally biased region" description="Low complexity" evidence="11">
    <location>
        <begin position="85"/>
        <end position="108"/>
    </location>
</feature>
<keyword evidence="6" id="KW-0805">Transcription regulation</keyword>
<dbReference type="GO" id="GO:0016989">
    <property type="term" value="F:sigma factor antagonist activity"/>
    <property type="evidence" value="ECO:0007669"/>
    <property type="project" value="TreeGrafter"/>
</dbReference>
<dbReference type="Proteomes" id="UP000824151">
    <property type="component" value="Unassembled WGS sequence"/>
</dbReference>
<evidence type="ECO:0000256" key="8">
    <source>
        <dbReference type="ARBA" id="ARBA00023163"/>
    </source>
</evidence>